<keyword evidence="2" id="KW-1185">Reference proteome</keyword>
<gene>
    <name evidence="1" type="ORF">RPERSI_LOCUS35236</name>
</gene>
<evidence type="ECO:0000313" key="2">
    <source>
        <dbReference type="Proteomes" id="UP000789920"/>
    </source>
</evidence>
<protein>
    <submittedName>
        <fullName evidence="1">6715_t:CDS:1</fullName>
    </submittedName>
</protein>
<dbReference type="Proteomes" id="UP000789920">
    <property type="component" value="Unassembled WGS sequence"/>
</dbReference>
<feature type="non-terminal residue" evidence="1">
    <location>
        <position position="96"/>
    </location>
</feature>
<accession>A0ACA9STL1</accession>
<comment type="caution">
    <text evidence="1">The sequence shown here is derived from an EMBL/GenBank/DDBJ whole genome shotgun (WGS) entry which is preliminary data.</text>
</comment>
<proteinExistence type="predicted"/>
<feature type="non-terminal residue" evidence="1">
    <location>
        <position position="1"/>
    </location>
</feature>
<evidence type="ECO:0000313" key="1">
    <source>
        <dbReference type="EMBL" id="CAG8848675.1"/>
    </source>
</evidence>
<organism evidence="1 2">
    <name type="scientific">Racocetra persica</name>
    <dbReference type="NCBI Taxonomy" id="160502"/>
    <lineage>
        <taxon>Eukaryota</taxon>
        <taxon>Fungi</taxon>
        <taxon>Fungi incertae sedis</taxon>
        <taxon>Mucoromycota</taxon>
        <taxon>Glomeromycotina</taxon>
        <taxon>Glomeromycetes</taxon>
        <taxon>Diversisporales</taxon>
        <taxon>Gigasporaceae</taxon>
        <taxon>Racocetra</taxon>
    </lineage>
</organism>
<dbReference type="EMBL" id="CAJVQC010161819">
    <property type="protein sequence ID" value="CAG8848675.1"/>
    <property type="molecule type" value="Genomic_DNA"/>
</dbReference>
<name>A0ACA9STL1_9GLOM</name>
<reference evidence="1" key="1">
    <citation type="submission" date="2021-06" db="EMBL/GenBank/DDBJ databases">
        <authorList>
            <person name="Kallberg Y."/>
            <person name="Tangrot J."/>
            <person name="Rosling A."/>
        </authorList>
    </citation>
    <scope>NUCLEOTIDE SEQUENCE</scope>
    <source>
        <strain evidence="1">MA461A</strain>
    </source>
</reference>
<sequence length="96" mass="11039">ASFFRCPIDIWLLVFSARISTEGNKVDLVQRLKEYQTNEPREKNVDGMKFTNDEADNESVISDHNTETTEMLNPETQTLRELLQKNKRPLHAASSS</sequence>